<evidence type="ECO:0000313" key="1">
    <source>
        <dbReference type="EMBL" id="EJZ43090.1"/>
    </source>
</evidence>
<organism evidence="1 2">
    <name type="scientific">Leptospira licerasiae str. MMD4847</name>
    <dbReference type="NCBI Taxonomy" id="1049971"/>
    <lineage>
        <taxon>Bacteria</taxon>
        <taxon>Pseudomonadati</taxon>
        <taxon>Spirochaetota</taxon>
        <taxon>Spirochaetia</taxon>
        <taxon>Leptospirales</taxon>
        <taxon>Leptospiraceae</taxon>
        <taxon>Leptospira</taxon>
    </lineage>
</organism>
<protein>
    <submittedName>
        <fullName evidence="1">Uncharacterized protein</fullName>
    </submittedName>
</protein>
<gene>
    <name evidence="1" type="ORF">LEP1GSC178_2815</name>
</gene>
<sequence>MVHCTIFYLSGAEYKVTGIEIALNRIFVDSIDFFRIVKGS</sequence>
<name>A0ABN0HBE0_9LEPT</name>
<comment type="caution">
    <text evidence="1">The sequence shown here is derived from an EMBL/GenBank/DDBJ whole genome shotgun (WGS) entry which is preliminary data.</text>
</comment>
<dbReference type="Proteomes" id="UP000018720">
    <property type="component" value="Unassembled WGS sequence"/>
</dbReference>
<evidence type="ECO:0000313" key="2">
    <source>
        <dbReference type="Proteomes" id="UP000018720"/>
    </source>
</evidence>
<proteinExistence type="predicted"/>
<dbReference type="EMBL" id="AHOM02000004">
    <property type="protein sequence ID" value="EJZ43090.1"/>
    <property type="molecule type" value="Genomic_DNA"/>
</dbReference>
<accession>A0ABN0HBE0</accession>
<reference evidence="1 2" key="1">
    <citation type="submission" date="2012-08" db="EMBL/GenBank/DDBJ databases">
        <authorList>
            <person name="Harkins D.M."/>
            <person name="Durkin A.S."/>
            <person name="Selengut J.D."/>
            <person name="Sanka R."/>
            <person name="DePew J."/>
            <person name="Purushe J."/>
            <person name="Matthias M.A."/>
            <person name="Vinetz J.M."/>
            <person name="Sutton G.G."/>
            <person name="Nelson W.C."/>
            <person name="Fouts D.E."/>
        </authorList>
    </citation>
    <scope>NUCLEOTIDE SEQUENCE [LARGE SCALE GENOMIC DNA]</scope>
    <source>
        <strain evidence="1 2">MMD4847</strain>
    </source>
</reference>
<keyword evidence="2" id="KW-1185">Reference proteome</keyword>